<evidence type="ECO:0000313" key="2">
    <source>
        <dbReference type="Proteomes" id="UP000324176"/>
    </source>
</evidence>
<protein>
    <submittedName>
        <fullName evidence="1">Uncharacterized protein</fullName>
    </submittedName>
</protein>
<sequence>AIRQTEAKLREYGSHSVWISVATYVKCQQTLVKWKTENPQPAKIFSNKPSLKCKVCEKELLDQEDKGVITLWHRIRHDYNKEPQKFEHVFWTCRGRCDDVLSQHIRSQTTNLIDGWEDISDVMMPTIFIKWVMSIMNEKRDGVIYSDEDFNSLKEFLLQVFPYISRHLTTNEDKRVKSLIMIPASLGGMGYDI</sequence>
<evidence type="ECO:0000313" key="1">
    <source>
        <dbReference type="EMBL" id="TYP72320.1"/>
    </source>
</evidence>
<gene>
    <name evidence="1" type="ORF">BCL69_11061</name>
</gene>
<dbReference type="EMBL" id="VNHT01000106">
    <property type="protein sequence ID" value="TYP72320.1"/>
    <property type="molecule type" value="Genomic_DNA"/>
</dbReference>
<dbReference type="AlphaFoldDB" id="A0A5D3Y9I7"/>
<dbReference type="RefSeq" id="WP_222863525.1">
    <property type="nucleotide sequence ID" value="NZ_VNHT01000106.1"/>
</dbReference>
<reference evidence="1 2" key="1">
    <citation type="submission" date="2019-07" db="EMBL/GenBank/DDBJ databases">
        <title>Active sludge and wastewater microbial communities from Klosterneuburg, Austria.</title>
        <authorList>
            <person name="Wagner M."/>
        </authorList>
    </citation>
    <scope>NUCLEOTIDE SEQUENCE [LARGE SCALE GENOMIC DNA]</scope>
    <source>
        <strain evidence="1 2">Nm2</strain>
    </source>
</reference>
<accession>A0A5D3Y9I7</accession>
<feature type="non-terminal residue" evidence="1">
    <location>
        <position position="1"/>
    </location>
</feature>
<dbReference type="Proteomes" id="UP000324176">
    <property type="component" value="Unassembled WGS sequence"/>
</dbReference>
<proteinExistence type="predicted"/>
<comment type="caution">
    <text evidence="1">The sequence shown here is derived from an EMBL/GenBank/DDBJ whole genome shotgun (WGS) entry which is preliminary data.</text>
</comment>
<organism evidence="1 2">
    <name type="scientific">Nitrosomonas communis</name>
    <dbReference type="NCBI Taxonomy" id="44574"/>
    <lineage>
        <taxon>Bacteria</taxon>
        <taxon>Pseudomonadati</taxon>
        <taxon>Pseudomonadota</taxon>
        <taxon>Betaproteobacteria</taxon>
        <taxon>Nitrosomonadales</taxon>
        <taxon>Nitrosomonadaceae</taxon>
        <taxon>Nitrosomonas</taxon>
    </lineage>
</organism>
<name>A0A5D3Y9I7_9PROT</name>